<name>A0A1G2HUY4_9BACT</name>
<evidence type="ECO:0000313" key="3">
    <source>
        <dbReference type="Proteomes" id="UP000178774"/>
    </source>
</evidence>
<feature type="domain" description="bAvd-like" evidence="1">
    <location>
        <begin position="8"/>
        <end position="107"/>
    </location>
</feature>
<evidence type="ECO:0000313" key="2">
    <source>
        <dbReference type="EMBL" id="OGZ66277.1"/>
    </source>
</evidence>
<dbReference type="Proteomes" id="UP000178774">
    <property type="component" value="Unassembled WGS sequence"/>
</dbReference>
<dbReference type="Gene3D" id="1.20.1440.60">
    <property type="entry name" value="23S rRNA-intervening sequence"/>
    <property type="match status" value="1"/>
</dbReference>
<gene>
    <name evidence="2" type="ORF">A2822_02275</name>
</gene>
<sequence length="113" mass="13359">MPILRCCHELYKSFYEYSKCFPKKDKHNIANRCENIILDIIELILLAINDKTQRKLLILEKISAKLNTLRMFIRLIKELKIISLTKYIILQSKIDEIGIKLGIWIKNAQKQSL</sequence>
<evidence type="ECO:0000259" key="1">
    <source>
        <dbReference type="Pfam" id="PF22296"/>
    </source>
</evidence>
<dbReference type="EMBL" id="MHOP01000007">
    <property type="protein sequence ID" value="OGZ66277.1"/>
    <property type="molecule type" value="Genomic_DNA"/>
</dbReference>
<dbReference type="AlphaFoldDB" id="A0A1G2HUY4"/>
<accession>A0A1G2HUY4</accession>
<dbReference type="InterPro" id="IPR036583">
    <property type="entry name" value="23S_rRNA_IVS_sf"/>
</dbReference>
<dbReference type="CDD" id="cd16376">
    <property type="entry name" value="Avd_like"/>
    <property type="match status" value="1"/>
</dbReference>
<reference evidence="2 3" key="1">
    <citation type="journal article" date="2016" name="Nat. Commun.">
        <title>Thousands of microbial genomes shed light on interconnected biogeochemical processes in an aquifer system.</title>
        <authorList>
            <person name="Anantharaman K."/>
            <person name="Brown C.T."/>
            <person name="Hug L.A."/>
            <person name="Sharon I."/>
            <person name="Castelle C.J."/>
            <person name="Probst A.J."/>
            <person name="Thomas B.C."/>
            <person name="Singh A."/>
            <person name="Wilkins M.J."/>
            <person name="Karaoz U."/>
            <person name="Brodie E.L."/>
            <person name="Williams K.H."/>
            <person name="Hubbard S.S."/>
            <person name="Banfield J.F."/>
        </authorList>
    </citation>
    <scope>NUCLEOTIDE SEQUENCE [LARGE SCALE GENOMIC DNA]</scope>
</reference>
<organism evidence="2 3">
    <name type="scientific">Candidatus Staskawiczbacteria bacterium RIFCSPHIGHO2_01_FULL_41_41</name>
    <dbReference type="NCBI Taxonomy" id="1802203"/>
    <lineage>
        <taxon>Bacteria</taxon>
        <taxon>Candidatus Staskawicziibacteriota</taxon>
    </lineage>
</organism>
<protein>
    <recommendedName>
        <fullName evidence="1">bAvd-like domain-containing protein</fullName>
    </recommendedName>
</protein>
<comment type="caution">
    <text evidence="2">The sequence shown here is derived from an EMBL/GenBank/DDBJ whole genome shotgun (WGS) entry which is preliminary data.</text>
</comment>
<proteinExistence type="predicted"/>
<dbReference type="Pfam" id="PF22296">
    <property type="entry name" value="bAvd"/>
    <property type="match status" value="1"/>
</dbReference>
<dbReference type="InterPro" id="IPR055360">
    <property type="entry name" value="bAvd"/>
</dbReference>